<organism evidence="2 3">
    <name type="scientific">Gigaspora margarita</name>
    <dbReference type="NCBI Taxonomy" id="4874"/>
    <lineage>
        <taxon>Eukaryota</taxon>
        <taxon>Fungi</taxon>
        <taxon>Fungi incertae sedis</taxon>
        <taxon>Mucoromycota</taxon>
        <taxon>Glomeromycotina</taxon>
        <taxon>Glomeromycetes</taxon>
        <taxon>Diversisporales</taxon>
        <taxon>Gigasporaceae</taxon>
        <taxon>Gigaspora</taxon>
    </lineage>
</organism>
<accession>A0A8H4AZM2</accession>
<feature type="region of interest" description="Disordered" evidence="1">
    <location>
        <begin position="84"/>
        <end position="115"/>
    </location>
</feature>
<evidence type="ECO:0008006" key="4">
    <source>
        <dbReference type="Google" id="ProtNLM"/>
    </source>
</evidence>
<sequence length="115" mass="12886">MKQCWDSDPLKRPDLSSLIQGYKEMYEEYKQIYEKPTPKFTPRKDSNQVNIQSSEDIDGVTSNTIPPKGSKSITLVSAPLLKNDDPITSNAEEHEDDEAATPEKCAGSIEVKKNI</sequence>
<feature type="compositionally biased region" description="Polar residues" evidence="1">
    <location>
        <begin position="47"/>
        <end position="71"/>
    </location>
</feature>
<dbReference type="EMBL" id="WTPW01000105">
    <property type="protein sequence ID" value="KAF0547673.1"/>
    <property type="molecule type" value="Genomic_DNA"/>
</dbReference>
<evidence type="ECO:0000313" key="3">
    <source>
        <dbReference type="Proteomes" id="UP000439903"/>
    </source>
</evidence>
<protein>
    <recommendedName>
        <fullName evidence="4">Serine-threonine/tyrosine-protein kinase catalytic domain-containing protein</fullName>
    </recommendedName>
</protein>
<feature type="compositionally biased region" description="Basic and acidic residues" evidence="1">
    <location>
        <begin position="37"/>
        <end position="46"/>
    </location>
</feature>
<proteinExistence type="predicted"/>
<dbReference type="AlphaFoldDB" id="A0A8H4AZM2"/>
<evidence type="ECO:0000313" key="2">
    <source>
        <dbReference type="EMBL" id="KAF0547673.1"/>
    </source>
</evidence>
<comment type="caution">
    <text evidence="2">The sequence shown here is derived from an EMBL/GenBank/DDBJ whole genome shotgun (WGS) entry which is preliminary data.</text>
</comment>
<dbReference type="Proteomes" id="UP000439903">
    <property type="component" value="Unassembled WGS sequence"/>
</dbReference>
<evidence type="ECO:0000256" key="1">
    <source>
        <dbReference type="SAM" id="MobiDB-lite"/>
    </source>
</evidence>
<name>A0A8H4AZM2_GIGMA</name>
<feature type="region of interest" description="Disordered" evidence="1">
    <location>
        <begin position="37"/>
        <end position="71"/>
    </location>
</feature>
<dbReference type="OrthoDB" id="2322568at2759"/>
<reference evidence="2 3" key="1">
    <citation type="journal article" date="2019" name="Environ. Microbiol.">
        <title>At the nexus of three kingdoms: the genome of the mycorrhizal fungus Gigaspora margarita provides insights into plant, endobacterial and fungal interactions.</title>
        <authorList>
            <person name="Venice F."/>
            <person name="Ghignone S."/>
            <person name="Salvioli di Fossalunga A."/>
            <person name="Amselem J."/>
            <person name="Novero M."/>
            <person name="Xianan X."/>
            <person name="Sedzielewska Toro K."/>
            <person name="Morin E."/>
            <person name="Lipzen A."/>
            <person name="Grigoriev I.V."/>
            <person name="Henrissat B."/>
            <person name="Martin F.M."/>
            <person name="Bonfante P."/>
        </authorList>
    </citation>
    <scope>NUCLEOTIDE SEQUENCE [LARGE SCALE GENOMIC DNA]</scope>
    <source>
        <strain evidence="2 3">BEG34</strain>
    </source>
</reference>
<keyword evidence="3" id="KW-1185">Reference proteome</keyword>
<gene>
    <name evidence="2" type="ORF">F8M41_000551</name>
</gene>